<evidence type="ECO:0000313" key="1">
    <source>
        <dbReference type="EMBL" id="JAE33761.1"/>
    </source>
</evidence>
<name>A0A0A9HFW5_ARUDO</name>
<reference evidence="1" key="1">
    <citation type="submission" date="2014-09" db="EMBL/GenBank/DDBJ databases">
        <authorList>
            <person name="Magalhaes I.L.F."/>
            <person name="Oliveira U."/>
            <person name="Santos F.R."/>
            <person name="Vidigal T.H.D.A."/>
            <person name="Brescovit A.D."/>
            <person name="Santos A.J."/>
        </authorList>
    </citation>
    <scope>NUCLEOTIDE SEQUENCE</scope>
    <source>
        <tissue evidence="1">Shoot tissue taken approximately 20 cm above the soil surface</tissue>
    </source>
</reference>
<organism evidence="1">
    <name type="scientific">Arundo donax</name>
    <name type="common">Giant reed</name>
    <name type="synonym">Donax arundinaceus</name>
    <dbReference type="NCBI Taxonomy" id="35708"/>
    <lineage>
        <taxon>Eukaryota</taxon>
        <taxon>Viridiplantae</taxon>
        <taxon>Streptophyta</taxon>
        <taxon>Embryophyta</taxon>
        <taxon>Tracheophyta</taxon>
        <taxon>Spermatophyta</taxon>
        <taxon>Magnoliopsida</taxon>
        <taxon>Liliopsida</taxon>
        <taxon>Poales</taxon>
        <taxon>Poaceae</taxon>
        <taxon>PACMAD clade</taxon>
        <taxon>Arundinoideae</taxon>
        <taxon>Arundineae</taxon>
        <taxon>Arundo</taxon>
    </lineage>
</organism>
<accession>A0A0A9HFW5</accession>
<protein>
    <submittedName>
        <fullName evidence="1">Uncharacterized protein</fullName>
    </submittedName>
</protein>
<sequence length="120" mass="12911">MLDPNPVLAFELIASLQIIIGPFDDGRLPKNIIGSPDSNHSKVLILIDDQSNEIHFCLVPLPHCFLTARHCCTDHAGLSSSGRSPGARSFDELVACISLANILDLGSELLHLHGHATPVK</sequence>
<proteinExistence type="predicted"/>
<dbReference type="EMBL" id="GBRH01164135">
    <property type="protein sequence ID" value="JAE33761.1"/>
    <property type="molecule type" value="Transcribed_RNA"/>
</dbReference>
<dbReference type="AlphaFoldDB" id="A0A0A9HFW5"/>
<reference evidence="1" key="2">
    <citation type="journal article" date="2015" name="Data Brief">
        <title>Shoot transcriptome of the giant reed, Arundo donax.</title>
        <authorList>
            <person name="Barrero R.A."/>
            <person name="Guerrero F.D."/>
            <person name="Moolhuijzen P."/>
            <person name="Goolsby J.A."/>
            <person name="Tidwell J."/>
            <person name="Bellgard S.E."/>
            <person name="Bellgard M.I."/>
        </authorList>
    </citation>
    <scope>NUCLEOTIDE SEQUENCE</scope>
    <source>
        <tissue evidence="1">Shoot tissue taken approximately 20 cm above the soil surface</tissue>
    </source>
</reference>